<dbReference type="RefSeq" id="WP_090208198.1">
    <property type="nucleotide sequence ID" value="NZ_FOZM01000002.1"/>
</dbReference>
<evidence type="ECO:0000259" key="4">
    <source>
        <dbReference type="Pfam" id="PF00027"/>
    </source>
</evidence>
<organism evidence="6 7">
    <name type="scientific">Yoonia litorea</name>
    <dbReference type="NCBI Taxonomy" id="1123755"/>
    <lineage>
        <taxon>Bacteria</taxon>
        <taxon>Pseudomonadati</taxon>
        <taxon>Pseudomonadota</taxon>
        <taxon>Alphaproteobacteria</taxon>
        <taxon>Rhodobacterales</taxon>
        <taxon>Paracoccaceae</taxon>
        <taxon>Yoonia</taxon>
    </lineage>
</organism>
<dbReference type="InterPro" id="IPR000595">
    <property type="entry name" value="cNMP-bd_dom"/>
</dbReference>
<dbReference type="InterPro" id="IPR036388">
    <property type="entry name" value="WH-like_DNA-bd_sf"/>
</dbReference>
<dbReference type="Pfam" id="PF13545">
    <property type="entry name" value="HTH_Crp_2"/>
    <property type="match status" value="1"/>
</dbReference>
<dbReference type="GO" id="GO:0003677">
    <property type="term" value="F:DNA binding"/>
    <property type="evidence" value="ECO:0007669"/>
    <property type="project" value="UniProtKB-KW"/>
</dbReference>
<evidence type="ECO:0000313" key="7">
    <source>
        <dbReference type="Proteomes" id="UP000198926"/>
    </source>
</evidence>
<dbReference type="SUPFAM" id="SSF51206">
    <property type="entry name" value="cAMP-binding domain-like"/>
    <property type="match status" value="1"/>
</dbReference>
<reference evidence="6 7" key="1">
    <citation type="submission" date="2016-10" db="EMBL/GenBank/DDBJ databases">
        <authorList>
            <person name="de Groot N.N."/>
        </authorList>
    </citation>
    <scope>NUCLEOTIDE SEQUENCE [LARGE SCALE GENOMIC DNA]</scope>
    <source>
        <strain evidence="6 7">DSM 29433</strain>
    </source>
</reference>
<dbReference type="Gene3D" id="2.60.120.10">
    <property type="entry name" value="Jelly Rolls"/>
    <property type="match status" value="1"/>
</dbReference>
<protein>
    <submittedName>
        <fullName evidence="6">Cyclic nucleotide-binding protein</fullName>
    </submittedName>
</protein>
<gene>
    <name evidence="6" type="ORF">SAMN05444714_2181</name>
</gene>
<dbReference type="InterPro" id="IPR012318">
    <property type="entry name" value="HTH_CRP"/>
</dbReference>
<proteinExistence type="predicted"/>
<evidence type="ECO:0000256" key="3">
    <source>
        <dbReference type="ARBA" id="ARBA00023163"/>
    </source>
</evidence>
<keyword evidence="7" id="KW-1185">Reference proteome</keyword>
<dbReference type="Proteomes" id="UP000198926">
    <property type="component" value="Unassembled WGS sequence"/>
</dbReference>
<accession>A0A1I6MUY7</accession>
<dbReference type="SUPFAM" id="SSF46785">
    <property type="entry name" value="Winged helix' DNA-binding domain"/>
    <property type="match status" value="1"/>
</dbReference>
<name>A0A1I6MUY7_9RHOB</name>
<dbReference type="Pfam" id="PF00027">
    <property type="entry name" value="cNMP_binding"/>
    <property type="match status" value="1"/>
</dbReference>
<feature type="domain" description="Cyclic nucleotide-binding" evidence="4">
    <location>
        <begin position="10"/>
        <end position="98"/>
    </location>
</feature>
<dbReference type="AlphaFoldDB" id="A0A1I6MUY7"/>
<dbReference type="EMBL" id="FOZM01000002">
    <property type="protein sequence ID" value="SFS19441.1"/>
    <property type="molecule type" value="Genomic_DNA"/>
</dbReference>
<keyword evidence="2" id="KW-0238">DNA-binding</keyword>
<dbReference type="CDD" id="cd00038">
    <property type="entry name" value="CAP_ED"/>
    <property type="match status" value="1"/>
</dbReference>
<dbReference type="OrthoDB" id="9776746at2"/>
<keyword evidence="1" id="KW-0805">Transcription regulation</keyword>
<dbReference type="InterPro" id="IPR014710">
    <property type="entry name" value="RmlC-like_jellyroll"/>
</dbReference>
<evidence type="ECO:0000313" key="6">
    <source>
        <dbReference type="EMBL" id="SFS19441.1"/>
    </source>
</evidence>
<evidence type="ECO:0000256" key="2">
    <source>
        <dbReference type="ARBA" id="ARBA00023125"/>
    </source>
</evidence>
<dbReference type="STRING" id="1123755.SAMN05444714_2181"/>
<evidence type="ECO:0000259" key="5">
    <source>
        <dbReference type="Pfam" id="PF13545"/>
    </source>
</evidence>
<dbReference type="InterPro" id="IPR036390">
    <property type="entry name" value="WH_DNA-bd_sf"/>
</dbReference>
<keyword evidence="3" id="KW-0804">Transcription</keyword>
<dbReference type="Gene3D" id="1.10.10.10">
    <property type="entry name" value="Winged helix-like DNA-binding domain superfamily/Winged helix DNA-binding domain"/>
    <property type="match status" value="1"/>
</dbReference>
<dbReference type="InterPro" id="IPR018490">
    <property type="entry name" value="cNMP-bd_dom_sf"/>
</dbReference>
<evidence type="ECO:0000256" key="1">
    <source>
        <dbReference type="ARBA" id="ARBA00023015"/>
    </source>
</evidence>
<dbReference type="GO" id="GO:0006355">
    <property type="term" value="P:regulation of DNA-templated transcription"/>
    <property type="evidence" value="ECO:0007669"/>
    <property type="project" value="InterPro"/>
</dbReference>
<feature type="domain" description="HTH crp-type" evidence="5">
    <location>
        <begin position="130"/>
        <end position="195"/>
    </location>
</feature>
<sequence>MNAPASTPLKCPAGTVLFQPGQECPGFVRLTKGKIRVLLTSASGREVVLYRVEPGGLCLQTFSCLVEGKTYSATGIAETDLEGEIISHSNFRKKLETDPSFLSSVLGAVATRFFDYERLVEDVALTSFDARLARALIRLADADDKVPATHEQLASETASGRAFVSRRLAEFALRGLVERHRGFIALIDKRGLERIAADDV</sequence>